<gene>
    <name evidence="1" type="ORF">B1A_16980</name>
</gene>
<dbReference type="Pfam" id="PF17342">
    <property type="entry name" value="DUF5372"/>
    <property type="match status" value="1"/>
</dbReference>
<dbReference type="InterPro" id="IPR035315">
    <property type="entry name" value="DUF5372"/>
</dbReference>
<organism evidence="1">
    <name type="scientific">mine drainage metagenome</name>
    <dbReference type="NCBI Taxonomy" id="410659"/>
    <lineage>
        <taxon>unclassified sequences</taxon>
        <taxon>metagenomes</taxon>
        <taxon>ecological metagenomes</taxon>
    </lineage>
</organism>
<reference evidence="1" key="1">
    <citation type="submission" date="2013-08" db="EMBL/GenBank/DDBJ databases">
        <authorList>
            <person name="Mendez C."/>
            <person name="Richter M."/>
            <person name="Ferrer M."/>
            <person name="Sanchez J."/>
        </authorList>
    </citation>
    <scope>NUCLEOTIDE SEQUENCE</scope>
</reference>
<evidence type="ECO:0000313" key="1">
    <source>
        <dbReference type="EMBL" id="EQD39178.1"/>
    </source>
</evidence>
<dbReference type="EMBL" id="AUZX01012483">
    <property type="protein sequence ID" value="EQD39178.1"/>
    <property type="molecule type" value="Genomic_DNA"/>
</dbReference>
<protein>
    <submittedName>
        <fullName evidence="1">Transposase number 1 of insertion sequence</fullName>
    </submittedName>
</protein>
<comment type="caution">
    <text evidence="1">The sequence shown here is derived from an EMBL/GenBank/DDBJ whole genome shotgun (WGS) entry which is preliminary data.</text>
</comment>
<reference evidence="1" key="2">
    <citation type="journal article" date="2014" name="ISME J.">
        <title>Microbial stratification in low pH oxic and suboxic macroscopic growths along an acid mine drainage.</title>
        <authorList>
            <person name="Mendez-Garcia C."/>
            <person name="Mesa V."/>
            <person name="Sprenger R.R."/>
            <person name="Richter M."/>
            <person name="Diez M.S."/>
            <person name="Solano J."/>
            <person name="Bargiela R."/>
            <person name="Golyshina O.V."/>
            <person name="Manteca A."/>
            <person name="Ramos J.L."/>
            <person name="Gallego J.R."/>
            <person name="Llorente I."/>
            <person name="Martins Dos Santos V.A."/>
            <person name="Jensen O.N."/>
            <person name="Pelaez A.I."/>
            <person name="Sanchez J."/>
            <person name="Ferrer M."/>
        </authorList>
    </citation>
    <scope>NUCLEOTIDE SEQUENCE</scope>
</reference>
<accession>T0Z1R2</accession>
<proteinExistence type="predicted"/>
<feature type="non-terminal residue" evidence="1">
    <location>
        <position position="1"/>
    </location>
</feature>
<sequence length="104" mass="11974">SRSRTAAHPKPEAAITFEITHPFHPRRGAKSVLVTRKRAWGEDRVMYYDNKGKLRSMLTAWTSLAEPDQFAQAARGRSWFRVDDLLRLAAQVGELKGRRKRSPR</sequence>
<dbReference type="AlphaFoldDB" id="T0Z1R2"/>
<name>T0Z1R2_9ZZZZ</name>